<name>A0A7R9ERX3_9NEOP</name>
<dbReference type="Pfam" id="PF00083">
    <property type="entry name" value="Sugar_tr"/>
    <property type="match status" value="1"/>
</dbReference>
<feature type="transmembrane region" description="Helical" evidence="8">
    <location>
        <begin position="421"/>
        <end position="445"/>
    </location>
</feature>
<dbReference type="InterPro" id="IPR050549">
    <property type="entry name" value="MFS_Trehalose_Transporter"/>
</dbReference>
<feature type="transmembrane region" description="Helical" evidence="8">
    <location>
        <begin position="324"/>
        <end position="346"/>
    </location>
</feature>
<gene>
    <name evidence="10" type="ORF">TBIB3V08_LOCUS2618</name>
</gene>
<keyword evidence="5 8" id="KW-0812">Transmembrane</keyword>
<sequence>MIPNVSIKKGWRVNQFFTAFIVNLAAFAQGVVIGWPSPVMPSLQSSHSPIGINPMTDEETSWLGSLLCLGALVGTPVFTHLANHYSRKMTGYLLGVPSVISWLMVILAKSEPVLYLARFIVGFSGAGNVILCPLYVSEMADDNIRGTLGTYMMLFTNAGVVFSYLVGFYSSYLIFSCVCLIMPVAFLVGFFFLPESPVYLLKQGKYYEAEKALYWFKNGDKESVDMAIEEIVKSLKFYEENLSGTPLRQVLGNRGTVRGLIISLLLILNIQLSGISAFQAYTAQVFRESGGALSRSSSTIVIGVLQLFSVLTTSFLIDRAGRKILLLISNLLSSTCLCAFGIYLYLKSRGIEVTGYEWAPVVCLSLYVVAVSLGIGPVPLLIMSEIFSPGVRAIAMTISLCFLWVASFLVCKFFPDLYTSMGLFGCCWLFAGSCFVFGLLEWAVVVETKNRSFESISRELNGNKSKKDVILSKSAIVYVDS</sequence>
<feature type="transmembrane region" description="Helical" evidence="8">
    <location>
        <begin position="172"/>
        <end position="193"/>
    </location>
</feature>
<comment type="subcellular location">
    <subcellularLocation>
        <location evidence="1">Cell membrane</location>
        <topology evidence="1">Multi-pass membrane protein</topology>
    </subcellularLocation>
</comment>
<evidence type="ECO:0000256" key="2">
    <source>
        <dbReference type="ARBA" id="ARBA00022448"/>
    </source>
</evidence>
<protein>
    <recommendedName>
        <fullName evidence="9">Major facilitator superfamily (MFS) profile domain-containing protein</fullName>
    </recommendedName>
</protein>
<feature type="transmembrane region" description="Helical" evidence="8">
    <location>
        <begin position="298"/>
        <end position="317"/>
    </location>
</feature>
<evidence type="ECO:0000313" key="10">
    <source>
        <dbReference type="EMBL" id="CAD7440091.1"/>
    </source>
</evidence>
<dbReference type="GO" id="GO:0022857">
    <property type="term" value="F:transmembrane transporter activity"/>
    <property type="evidence" value="ECO:0007669"/>
    <property type="project" value="InterPro"/>
</dbReference>
<evidence type="ECO:0000259" key="9">
    <source>
        <dbReference type="PROSITE" id="PS50850"/>
    </source>
</evidence>
<dbReference type="PROSITE" id="PS50850">
    <property type="entry name" value="MFS"/>
    <property type="match status" value="1"/>
</dbReference>
<dbReference type="InterPro" id="IPR036259">
    <property type="entry name" value="MFS_trans_sf"/>
</dbReference>
<keyword evidence="3" id="KW-1003">Cell membrane</keyword>
<dbReference type="SUPFAM" id="SSF103473">
    <property type="entry name" value="MFS general substrate transporter"/>
    <property type="match status" value="1"/>
</dbReference>
<dbReference type="InterPro" id="IPR020846">
    <property type="entry name" value="MFS_dom"/>
</dbReference>
<keyword evidence="4" id="KW-0762">Sugar transport</keyword>
<feature type="transmembrane region" description="Helical" evidence="8">
    <location>
        <begin position="148"/>
        <end position="166"/>
    </location>
</feature>
<feature type="transmembrane region" description="Helical" evidence="8">
    <location>
        <begin position="358"/>
        <end position="382"/>
    </location>
</feature>
<evidence type="ECO:0000256" key="4">
    <source>
        <dbReference type="ARBA" id="ARBA00022597"/>
    </source>
</evidence>
<dbReference type="Gene3D" id="1.20.1250.20">
    <property type="entry name" value="MFS general substrate transporter like domains"/>
    <property type="match status" value="1"/>
</dbReference>
<dbReference type="InterPro" id="IPR005829">
    <property type="entry name" value="Sugar_transporter_CS"/>
</dbReference>
<dbReference type="EMBL" id="OD564873">
    <property type="protein sequence ID" value="CAD7440091.1"/>
    <property type="molecule type" value="Genomic_DNA"/>
</dbReference>
<keyword evidence="2" id="KW-0813">Transport</keyword>
<dbReference type="PANTHER" id="PTHR48021">
    <property type="match status" value="1"/>
</dbReference>
<accession>A0A7R9ERX3</accession>
<feature type="transmembrane region" description="Helical" evidence="8">
    <location>
        <begin position="89"/>
        <end position="108"/>
    </location>
</feature>
<feature type="transmembrane region" description="Helical" evidence="8">
    <location>
        <begin position="394"/>
        <end position="415"/>
    </location>
</feature>
<evidence type="ECO:0000256" key="7">
    <source>
        <dbReference type="ARBA" id="ARBA00023136"/>
    </source>
</evidence>
<dbReference type="PROSITE" id="PS00216">
    <property type="entry name" value="SUGAR_TRANSPORT_1"/>
    <property type="match status" value="1"/>
</dbReference>
<dbReference type="PRINTS" id="PR00171">
    <property type="entry name" value="SUGRTRNSPORT"/>
</dbReference>
<dbReference type="PANTHER" id="PTHR48021:SF1">
    <property type="entry name" value="GH07001P-RELATED"/>
    <property type="match status" value="1"/>
</dbReference>
<proteinExistence type="predicted"/>
<feature type="transmembrane region" description="Helical" evidence="8">
    <location>
        <begin position="114"/>
        <end position="136"/>
    </location>
</feature>
<dbReference type="InterPro" id="IPR003663">
    <property type="entry name" value="Sugar/inositol_transpt"/>
</dbReference>
<evidence type="ECO:0000256" key="3">
    <source>
        <dbReference type="ARBA" id="ARBA00022475"/>
    </source>
</evidence>
<dbReference type="InterPro" id="IPR005828">
    <property type="entry name" value="MFS_sugar_transport-like"/>
</dbReference>
<feature type="transmembrane region" description="Helical" evidence="8">
    <location>
        <begin position="62"/>
        <end position="82"/>
    </location>
</feature>
<evidence type="ECO:0000256" key="8">
    <source>
        <dbReference type="SAM" id="Phobius"/>
    </source>
</evidence>
<feature type="transmembrane region" description="Helical" evidence="8">
    <location>
        <begin position="16"/>
        <end position="35"/>
    </location>
</feature>
<evidence type="ECO:0000256" key="1">
    <source>
        <dbReference type="ARBA" id="ARBA00004651"/>
    </source>
</evidence>
<reference evidence="10" key="1">
    <citation type="submission" date="2020-11" db="EMBL/GenBank/DDBJ databases">
        <authorList>
            <person name="Tran Van P."/>
        </authorList>
    </citation>
    <scope>NUCLEOTIDE SEQUENCE</scope>
</reference>
<feature type="domain" description="Major facilitator superfamily (MFS) profile" evidence="9">
    <location>
        <begin position="18"/>
        <end position="449"/>
    </location>
</feature>
<dbReference type="FunFam" id="1.20.1250.20:FF:000218">
    <property type="entry name" value="facilitated trehalose transporter Tret1"/>
    <property type="match status" value="1"/>
</dbReference>
<evidence type="ECO:0000256" key="5">
    <source>
        <dbReference type="ARBA" id="ARBA00022692"/>
    </source>
</evidence>
<dbReference type="GO" id="GO:0005886">
    <property type="term" value="C:plasma membrane"/>
    <property type="evidence" value="ECO:0007669"/>
    <property type="project" value="UniProtKB-SubCell"/>
</dbReference>
<keyword evidence="6 8" id="KW-1133">Transmembrane helix</keyword>
<evidence type="ECO:0000256" key="6">
    <source>
        <dbReference type="ARBA" id="ARBA00022989"/>
    </source>
</evidence>
<keyword evidence="7 8" id="KW-0472">Membrane</keyword>
<dbReference type="AlphaFoldDB" id="A0A7R9ERX3"/>
<organism evidence="10">
    <name type="scientific">Timema bartmani</name>
    <dbReference type="NCBI Taxonomy" id="61472"/>
    <lineage>
        <taxon>Eukaryota</taxon>
        <taxon>Metazoa</taxon>
        <taxon>Ecdysozoa</taxon>
        <taxon>Arthropoda</taxon>
        <taxon>Hexapoda</taxon>
        <taxon>Insecta</taxon>
        <taxon>Pterygota</taxon>
        <taxon>Neoptera</taxon>
        <taxon>Polyneoptera</taxon>
        <taxon>Phasmatodea</taxon>
        <taxon>Timematodea</taxon>
        <taxon>Timematoidea</taxon>
        <taxon>Timematidae</taxon>
        <taxon>Timema</taxon>
    </lineage>
</organism>
<feature type="transmembrane region" description="Helical" evidence="8">
    <location>
        <begin position="257"/>
        <end position="278"/>
    </location>
</feature>